<accession>A0ACB8C962</accession>
<proteinExistence type="predicted"/>
<sequence>MYSSPSSFRSTCPSGATGIRRPNSLTTDALLAPSWTKLDFSVAEVRQAIFALNRMPAPGPDEVTNLDDPDKFGGEQTLTLEVFPEFKRYNVSLWKSHGGECGDTASLNMVSWKHEYLEADPITVRCFPSEFCSRLTTSTFHIKGGIFETGDDVLEMAFSSAVDRINTMGLGEPGAQFVTPGSRLLARVEHTERLDSFQASRKVCALLEEGVAAVFGPQSGEASAAVRSACAVLDVPHMETRWDYRVRPDNHSVNLFPHPVALGKAYLDFIKFKDWRTFAVLYEEN</sequence>
<organism evidence="1 2">
    <name type="scientific">Dermacentor silvarum</name>
    <name type="common">Tick</name>
    <dbReference type="NCBI Taxonomy" id="543639"/>
    <lineage>
        <taxon>Eukaryota</taxon>
        <taxon>Metazoa</taxon>
        <taxon>Ecdysozoa</taxon>
        <taxon>Arthropoda</taxon>
        <taxon>Chelicerata</taxon>
        <taxon>Arachnida</taxon>
        <taxon>Acari</taxon>
        <taxon>Parasitiformes</taxon>
        <taxon>Ixodida</taxon>
        <taxon>Ixodoidea</taxon>
        <taxon>Ixodidae</taxon>
        <taxon>Rhipicephalinae</taxon>
        <taxon>Dermacentor</taxon>
    </lineage>
</organism>
<gene>
    <name evidence="1" type="ORF">HPB49_012494</name>
</gene>
<keyword evidence="2" id="KW-1185">Reference proteome</keyword>
<evidence type="ECO:0000313" key="2">
    <source>
        <dbReference type="Proteomes" id="UP000821865"/>
    </source>
</evidence>
<comment type="caution">
    <text evidence="1">The sequence shown here is derived from an EMBL/GenBank/DDBJ whole genome shotgun (WGS) entry which is preliminary data.</text>
</comment>
<protein>
    <submittedName>
        <fullName evidence="1">Uncharacterized protein</fullName>
    </submittedName>
</protein>
<evidence type="ECO:0000313" key="1">
    <source>
        <dbReference type="EMBL" id="KAH7937448.1"/>
    </source>
</evidence>
<reference evidence="1" key="1">
    <citation type="submission" date="2020-05" db="EMBL/GenBank/DDBJ databases">
        <title>Large-scale comparative analyses of tick genomes elucidate their genetic diversity and vector capacities.</title>
        <authorList>
            <person name="Jia N."/>
            <person name="Wang J."/>
            <person name="Shi W."/>
            <person name="Du L."/>
            <person name="Sun Y."/>
            <person name="Zhan W."/>
            <person name="Jiang J."/>
            <person name="Wang Q."/>
            <person name="Zhang B."/>
            <person name="Ji P."/>
            <person name="Sakyi L.B."/>
            <person name="Cui X."/>
            <person name="Yuan T."/>
            <person name="Jiang B."/>
            <person name="Yang W."/>
            <person name="Lam T.T.-Y."/>
            <person name="Chang Q."/>
            <person name="Ding S."/>
            <person name="Wang X."/>
            <person name="Zhu J."/>
            <person name="Ruan X."/>
            <person name="Zhao L."/>
            <person name="Wei J."/>
            <person name="Que T."/>
            <person name="Du C."/>
            <person name="Cheng J."/>
            <person name="Dai P."/>
            <person name="Han X."/>
            <person name="Huang E."/>
            <person name="Gao Y."/>
            <person name="Liu J."/>
            <person name="Shao H."/>
            <person name="Ye R."/>
            <person name="Li L."/>
            <person name="Wei W."/>
            <person name="Wang X."/>
            <person name="Wang C."/>
            <person name="Yang T."/>
            <person name="Huo Q."/>
            <person name="Li W."/>
            <person name="Guo W."/>
            <person name="Chen H."/>
            <person name="Zhou L."/>
            <person name="Ni X."/>
            <person name="Tian J."/>
            <person name="Zhou Y."/>
            <person name="Sheng Y."/>
            <person name="Liu T."/>
            <person name="Pan Y."/>
            <person name="Xia L."/>
            <person name="Li J."/>
            <person name="Zhao F."/>
            <person name="Cao W."/>
        </authorList>
    </citation>
    <scope>NUCLEOTIDE SEQUENCE</scope>
    <source>
        <strain evidence="1">Dsil-2018</strain>
    </source>
</reference>
<dbReference type="Proteomes" id="UP000821865">
    <property type="component" value="Chromosome 8"/>
</dbReference>
<name>A0ACB8C962_DERSI</name>
<dbReference type="EMBL" id="CM023477">
    <property type="protein sequence ID" value="KAH7937448.1"/>
    <property type="molecule type" value="Genomic_DNA"/>
</dbReference>